<dbReference type="AlphaFoldDB" id="A0A7I7XZ82"/>
<dbReference type="InterPro" id="IPR036271">
    <property type="entry name" value="Tet_transcr_reg_TetR-rel_C_sf"/>
</dbReference>
<evidence type="ECO:0000313" key="4">
    <source>
        <dbReference type="EMBL" id="BBZ34606.1"/>
    </source>
</evidence>
<dbReference type="InterPro" id="IPR004111">
    <property type="entry name" value="Repressor_TetR_C"/>
</dbReference>
<evidence type="ECO:0000313" key="5">
    <source>
        <dbReference type="Proteomes" id="UP000466931"/>
    </source>
</evidence>
<keyword evidence="5" id="KW-1185">Reference proteome</keyword>
<keyword evidence="1" id="KW-0805">Transcription regulation</keyword>
<keyword evidence="2" id="KW-0804">Transcription</keyword>
<gene>
    <name evidence="4" type="ORF">MCNF_32110</name>
</gene>
<evidence type="ECO:0000256" key="1">
    <source>
        <dbReference type="ARBA" id="ARBA00023015"/>
    </source>
</evidence>
<dbReference type="GO" id="GO:0045892">
    <property type="term" value="P:negative regulation of DNA-templated transcription"/>
    <property type="evidence" value="ECO:0007669"/>
    <property type="project" value="InterPro"/>
</dbReference>
<sequence length="102" mass="11079">MEPLPLPDAGKDAALALVLDFVRSCARSMHHAQRERAQESPQQWWEREGAQLARLGVIERFPLASRIGSATGEAQGAAQDADAHYAFGLEVILRGIAETAKV</sequence>
<evidence type="ECO:0000256" key="2">
    <source>
        <dbReference type="ARBA" id="ARBA00023163"/>
    </source>
</evidence>
<dbReference type="Pfam" id="PF02909">
    <property type="entry name" value="TetR_C_1"/>
    <property type="match status" value="1"/>
</dbReference>
<protein>
    <recommendedName>
        <fullName evidence="3">Tetracycline repressor TetR C-terminal domain-containing protein</fullName>
    </recommendedName>
</protein>
<dbReference type="SUPFAM" id="SSF48498">
    <property type="entry name" value="Tetracyclin repressor-like, C-terminal domain"/>
    <property type="match status" value="1"/>
</dbReference>
<evidence type="ECO:0000259" key="3">
    <source>
        <dbReference type="Pfam" id="PF02909"/>
    </source>
</evidence>
<name>A0A7I7XZ82_9MYCO</name>
<accession>A0A7I7XZ82</accession>
<reference evidence="4" key="2">
    <citation type="submission" date="2020-02" db="EMBL/GenBank/DDBJ databases">
        <authorList>
            <person name="Matsumoto Y."/>
            <person name="Motooka D."/>
            <person name="Nakamura S."/>
        </authorList>
    </citation>
    <scope>NUCLEOTIDE SEQUENCE</scope>
    <source>
        <strain evidence="4">JCM 13671</strain>
    </source>
</reference>
<dbReference type="Gene3D" id="1.10.357.10">
    <property type="entry name" value="Tetracycline Repressor, domain 2"/>
    <property type="match status" value="1"/>
</dbReference>
<dbReference type="EMBL" id="AP022612">
    <property type="protein sequence ID" value="BBZ34606.1"/>
    <property type="molecule type" value="Genomic_DNA"/>
</dbReference>
<dbReference type="Proteomes" id="UP000466931">
    <property type="component" value="Chromosome"/>
</dbReference>
<proteinExistence type="predicted"/>
<feature type="domain" description="Tetracycline repressor TetR C-terminal" evidence="3">
    <location>
        <begin position="14"/>
        <end position="99"/>
    </location>
</feature>
<organism evidence="4 5">
    <name type="scientific">Mycolicibacterium confluentis</name>
    <dbReference type="NCBI Taxonomy" id="28047"/>
    <lineage>
        <taxon>Bacteria</taxon>
        <taxon>Bacillati</taxon>
        <taxon>Actinomycetota</taxon>
        <taxon>Actinomycetes</taxon>
        <taxon>Mycobacteriales</taxon>
        <taxon>Mycobacteriaceae</taxon>
        <taxon>Mycolicibacterium</taxon>
    </lineage>
</organism>
<reference evidence="4" key="1">
    <citation type="journal article" date="2019" name="Emerg. Microbes Infect.">
        <title>Comprehensive subspecies identification of 175 nontuberculous mycobacteria species based on 7547 genomic profiles.</title>
        <authorList>
            <person name="Matsumoto Y."/>
            <person name="Kinjo T."/>
            <person name="Motooka D."/>
            <person name="Nabeya D."/>
            <person name="Jung N."/>
            <person name="Uechi K."/>
            <person name="Horii T."/>
            <person name="Iida T."/>
            <person name="Fujita J."/>
            <person name="Nakamura S."/>
        </authorList>
    </citation>
    <scope>NUCLEOTIDE SEQUENCE [LARGE SCALE GENOMIC DNA]</scope>
    <source>
        <strain evidence="4">JCM 13671</strain>
    </source>
</reference>